<evidence type="ECO:0000256" key="2">
    <source>
        <dbReference type="SAM" id="MobiDB-lite"/>
    </source>
</evidence>
<dbReference type="InterPro" id="IPR000315">
    <property type="entry name" value="Znf_B-box"/>
</dbReference>
<feature type="region of interest" description="Disordered" evidence="2">
    <location>
        <begin position="1"/>
        <end position="33"/>
    </location>
</feature>
<keyword evidence="1" id="KW-0863">Zinc-finger</keyword>
<evidence type="ECO:0000313" key="4">
    <source>
        <dbReference type="EMBL" id="KAF9421441.1"/>
    </source>
</evidence>
<proteinExistence type="predicted"/>
<dbReference type="EMBL" id="JACKWZ010000024">
    <property type="protein sequence ID" value="KAF9421441.1"/>
    <property type="molecule type" value="Genomic_DNA"/>
</dbReference>
<dbReference type="GO" id="GO:0008270">
    <property type="term" value="F:zinc ion binding"/>
    <property type="evidence" value="ECO:0007669"/>
    <property type="project" value="UniProtKB-KW"/>
</dbReference>
<organism evidence="4 5">
    <name type="scientific">Spodoptera exigua</name>
    <name type="common">Beet armyworm</name>
    <name type="synonym">Noctua fulgens</name>
    <dbReference type="NCBI Taxonomy" id="7107"/>
    <lineage>
        <taxon>Eukaryota</taxon>
        <taxon>Metazoa</taxon>
        <taxon>Ecdysozoa</taxon>
        <taxon>Arthropoda</taxon>
        <taxon>Hexapoda</taxon>
        <taxon>Insecta</taxon>
        <taxon>Pterygota</taxon>
        <taxon>Neoptera</taxon>
        <taxon>Endopterygota</taxon>
        <taxon>Lepidoptera</taxon>
        <taxon>Glossata</taxon>
        <taxon>Ditrysia</taxon>
        <taxon>Noctuoidea</taxon>
        <taxon>Noctuidae</taxon>
        <taxon>Amphipyrinae</taxon>
        <taxon>Spodoptera</taxon>
    </lineage>
</organism>
<protein>
    <recommendedName>
        <fullName evidence="3">B box-type domain-containing protein</fullName>
    </recommendedName>
</protein>
<feature type="compositionally biased region" description="Polar residues" evidence="2">
    <location>
        <begin position="7"/>
        <end position="19"/>
    </location>
</feature>
<name>A0A835GQ87_SPOEX</name>
<dbReference type="InterPro" id="IPR029526">
    <property type="entry name" value="PGBD"/>
</dbReference>
<comment type="caution">
    <text evidence="4">The sequence shown here is derived from an EMBL/GenBank/DDBJ whole genome shotgun (WGS) entry which is preliminary data.</text>
</comment>
<reference evidence="4" key="1">
    <citation type="submission" date="2020-08" db="EMBL/GenBank/DDBJ databases">
        <title>Spodoptera exigua strain:BAW_Kor-Di-RS1 Genome sequencing and assembly.</title>
        <authorList>
            <person name="Kim J."/>
            <person name="Nam H.Y."/>
            <person name="Kwon M."/>
            <person name="Choi J.H."/>
            <person name="Cho S.R."/>
            <person name="Kim G.-H."/>
        </authorList>
    </citation>
    <scope>NUCLEOTIDE SEQUENCE</scope>
    <source>
        <strain evidence="4">BAW_Kor-Di-RS1</strain>
        <tissue evidence="4">Whole-body</tissue>
    </source>
</reference>
<sequence>MKRPREQSPSILPQVAQTQAKHKPTSAATSQHTNIEKNITRPCLECNKYERDDKRNYYYCQLLNEEFISLTPCVTEYSKNYGYKLHSDRNTNAVLTENLPASNPPNVQDESDVVENIPGPPPIQWTRQPFGIETPFFDDFGSGISPSLNLTSSSNELAVFEKFVDEENHSRLQTWKDVTVPEMYIFLAITMLMTRNSRLTIEEHWSTNPLLNSPIYTTLMSRNRDKTLPMTSRNMDQPLRLIGNAARHMPAYLPDSKKLRCKLCSNLKRKRRDTRFWCEICKVPLCVTCFREYHEIKLLH</sequence>
<feature type="domain" description="B box-type" evidence="3">
    <location>
        <begin position="259"/>
        <end position="300"/>
    </location>
</feature>
<dbReference type="AlphaFoldDB" id="A0A835GQ87"/>
<keyword evidence="1" id="KW-0862">Zinc</keyword>
<dbReference type="PROSITE" id="PS50119">
    <property type="entry name" value="ZF_BBOX"/>
    <property type="match status" value="1"/>
</dbReference>
<evidence type="ECO:0000259" key="3">
    <source>
        <dbReference type="PROSITE" id="PS50119"/>
    </source>
</evidence>
<gene>
    <name evidence="4" type="ORF">HW555_002656</name>
</gene>
<dbReference type="Proteomes" id="UP000648187">
    <property type="component" value="Unassembled WGS sequence"/>
</dbReference>
<accession>A0A835GQ87</accession>
<keyword evidence="1" id="KW-0479">Metal-binding</keyword>
<dbReference type="Pfam" id="PF13843">
    <property type="entry name" value="DDE_Tnp_1_7"/>
    <property type="match status" value="1"/>
</dbReference>
<evidence type="ECO:0000313" key="5">
    <source>
        <dbReference type="Proteomes" id="UP000648187"/>
    </source>
</evidence>
<keyword evidence="5" id="KW-1185">Reference proteome</keyword>
<evidence type="ECO:0000256" key="1">
    <source>
        <dbReference type="PROSITE-ProRule" id="PRU00024"/>
    </source>
</evidence>